<evidence type="ECO:0008006" key="5">
    <source>
        <dbReference type="Google" id="ProtNLM"/>
    </source>
</evidence>
<keyword evidence="4" id="KW-1185">Reference proteome</keyword>
<protein>
    <recommendedName>
        <fullName evidence="5">Heat shock protein 90</fullName>
    </recommendedName>
</protein>
<evidence type="ECO:0000313" key="4">
    <source>
        <dbReference type="Proteomes" id="UP001381693"/>
    </source>
</evidence>
<dbReference type="GO" id="GO:0005524">
    <property type="term" value="F:ATP binding"/>
    <property type="evidence" value="ECO:0007669"/>
    <property type="project" value="InterPro"/>
</dbReference>
<evidence type="ECO:0000256" key="2">
    <source>
        <dbReference type="ARBA" id="ARBA00023186"/>
    </source>
</evidence>
<dbReference type="Gene3D" id="1.20.120.790">
    <property type="entry name" value="Heat shock protein 90, C-terminal domain"/>
    <property type="match status" value="1"/>
</dbReference>
<sequence>MPNYLSFVRGVVDSDDLPLNVSRETLQQHKLLKVIKKKLVRKTLDMIKKMDPEDYEKFWKEYSTNLKLGTIEDSTNRTRLAKLLRFLSSSSKDKLISLAEYVERMKEKQEHIYYMAGASKSEVENSPFVERLQKKGYEVLYLTEAIDEYAINAIPEFEGKKFQNVAKEGLTIDEGEGAKERLEKLKTTFEPLTKWLSEEALKDEVSKSVVSERLSDSPCALVASTFGWTGNMERLAVSNAHQKTHDSHR</sequence>
<dbReference type="InterPro" id="IPR020568">
    <property type="entry name" value="Ribosomal_Su5_D2-typ_SF"/>
</dbReference>
<gene>
    <name evidence="3" type="ORF">SK128_026621</name>
</gene>
<accession>A0AAN8ZU72</accession>
<dbReference type="GO" id="GO:0140662">
    <property type="term" value="F:ATP-dependent protein folding chaperone"/>
    <property type="evidence" value="ECO:0007669"/>
    <property type="project" value="InterPro"/>
</dbReference>
<keyword evidence="2" id="KW-0143">Chaperone</keyword>
<dbReference type="InterPro" id="IPR037196">
    <property type="entry name" value="HSP90_C"/>
</dbReference>
<evidence type="ECO:0000313" key="3">
    <source>
        <dbReference type="EMBL" id="KAK7068736.1"/>
    </source>
</evidence>
<dbReference type="GO" id="GO:0051082">
    <property type="term" value="F:unfolded protein binding"/>
    <property type="evidence" value="ECO:0007669"/>
    <property type="project" value="InterPro"/>
</dbReference>
<reference evidence="3 4" key="1">
    <citation type="submission" date="2023-11" db="EMBL/GenBank/DDBJ databases">
        <title>Halocaridina rubra genome assembly.</title>
        <authorList>
            <person name="Smith C."/>
        </authorList>
    </citation>
    <scope>NUCLEOTIDE SEQUENCE [LARGE SCALE GENOMIC DNA]</scope>
    <source>
        <strain evidence="3">EP-1</strain>
        <tissue evidence="3">Whole</tissue>
    </source>
</reference>
<dbReference type="PANTHER" id="PTHR11528">
    <property type="entry name" value="HEAT SHOCK PROTEIN 90 FAMILY MEMBER"/>
    <property type="match status" value="1"/>
</dbReference>
<proteinExistence type="inferred from homology"/>
<dbReference type="FunFam" id="3.40.50.11260:FF:000003">
    <property type="entry name" value="Heat shock protein 90"/>
    <property type="match status" value="1"/>
</dbReference>
<dbReference type="Gene3D" id="3.30.230.80">
    <property type="match status" value="1"/>
</dbReference>
<evidence type="ECO:0000256" key="1">
    <source>
        <dbReference type="ARBA" id="ARBA00008239"/>
    </source>
</evidence>
<comment type="similarity">
    <text evidence="1">Belongs to the heat shock protein 90 family.</text>
</comment>
<dbReference type="Proteomes" id="UP001381693">
    <property type="component" value="Unassembled WGS sequence"/>
</dbReference>
<name>A0AAN8ZU72_HALRR</name>
<dbReference type="EMBL" id="JAXCGZ010017135">
    <property type="protein sequence ID" value="KAK7068736.1"/>
    <property type="molecule type" value="Genomic_DNA"/>
</dbReference>
<feature type="non-terminal residue" evidence="3">
    <location>
        <position position="249"/>
    </location>
</feature>
<dbReference type="AlphaFoldDB" id="A0AAN8ZU72"/>
<dbReference type="SUPFAM" id="SSF54211">
    <property type="entry name" value="Ribosomal protein S5 domain 2-like"/>
    <property type="match status" value="1"/>
</dbReference>
<organism evidence="3 4">
    <name type="scientific">Halocaridina rubra</name>
    <name type="common">Hawaiian red shrimp</name>
    <dbReference type="NCBI Taxonomy" id="373956"/>
    <lineage>
        <taxon>Eukaryota</taxon>
        <taxon>Metazoa</taxon>
        <taxon>Ecdysozoa</taxon>
        <taxon>Arthropoda</taxon>
        <taxon>Crustacea</taxon>
        <taxon>Multicrustacea</taxon>
        <taxon>Malacostraca</taxon>
        <taxon>Eumalacostraca</taxon>
        <taxon>Eucarida</taxon>
        <taxon>Decapoda</taxon>
        <taxon>Pleocyemata</taxon>
        <taxon>Caridea</taxon>
        <taxon>Atyoidea</taxon>
        <taxon>Atyidae</taxon>
        <taxon>Halocaridina</taxon>
    </lineage>
</organism>
<dbReference type="SUPFAM" id="SSF110942">
    <property type="entry name" value="HSP90 C-terminal domain"/>
    <property type="match status" value="1"/>
</dbReference>
<dbReference type="Gene3D" id="3.40.50.11260">
    <property type="match status" value="1"/>
</dbReference>
<dbReference type="InterPro" id="IPR001404">
    <property type="entry name" value="Hsp90_fam"/>
</dbReference>
<dbReference type="GO" id="GO:0016887">
    <property type="term" value="F:ATP hydrolysis activity"/>
    <property type="evidence" value="ECO:0007669"/>
    <property type="project" value="InterPro"/>
</dbReference>
<comment type="caution">
    <text evidence="3">The sequence shown here is derived from an EMBL/GenBank/DDBJ whole genome shotgun (WGS) entry which is preliminary data.</text>
</comment>
<dbReference type="Pfam" id="PF00183">
    <property type="entry name" value="HSP90"/>
    <property type="match status" value="1"/>
</dbReference>